<sequence length="39" mass="4511">MCDVNYFSICEQRHAAIIYCELIEVTITEKIVPIIDNPL</sequence>
<organism evidence="1 2">
    <name type="scientific">Shewanella piezotolerans (strain WP3 / JCM 13877)</name>
    <dbReference type="NCBI Taxonomy" id="225849"/>
    <lineage>
        <taxon>Bacteria</taxon>
        <taxon>Pseudomonadati</taxon>
        <taxon>Pseudomonadota</taxon>
        <taxon>Gammaproteobacteria</taxon>
        <taxon>Alteromonadales</taxon>
        <taxon>Shewanellaceae</taxon>
        <taxon>Shewanella</taxon>
    </lineage>
</organism>
<dbReference type="STRING" id="225849.swp_4645"/>
<gene>
    <name evidence="1" type="ordered locus">swp_4645</name>
</gene>
<dbReference type="AlphaFoldDB" id="B8CTN9"/>
<evidence type="ECO:0000313" key="1">
    <source>
        <dbReference type="EMBL" id="ACJ31283.1"/>
    </source>
</evidence>
<dbReference type="HOGENOM" id="CLU_3316893_0_0_6"/>
<evidence type="ECO:0000313" key="2">
    <source>
        <dbReference type="Proteomes" id="UP000000753"/>
    </source>
</evidence>
<keyword evidence="2" id="KW-1185">Reference proteome</keyword>
<protein>
    <submittedName>
        <fullName evidence="1">Uncharacterized protein</fullName>
    </submittedName>
</protein>
<accession>B8CTN9</accession>
<dbReference type="Proteomes" id="UP000000753">
    <property type="component" value="Chromosome"/>
</dbReference>
<proteinExistence type="predicted"/>
<dbReference type="KEGG" id="swp:swp_4645"/>
<dbReference type="EMBL" id="CP000472">
    <property type="protein sequence ID" value="ACJ31283.1"/>
    <property type="molecule type" value="Genomic_DNA"/>
</dbReference>
<reference evidence="1 2" key="1">
    <citation type="journal article" date="2008" name="PLoS ONE">
        <title>Environmental adaptation: genomic analysis of the piezotolerant and psychrotolerant deep-sea iron reducing bacterium Shewanella piezotolerans WP3.</title>
        <authorList>
            <person name="Wang F."/>
            <person name="Wang J."/>
            <person name="Jian H."/>
            <person name="Zhang B."/>
            <person name="Li S."/>
            <person name="Wang F."/>
            <person name="Zeng X."/>
            <person name="Gao L."/>
            <person name="Bartlett D.H."/>
            <person name="Yu J."/>
            <person name="Hu S."/>
            <person name="Xiao X."/>
        </authorList>
    </citation>
    <scope>NUCLEOTIDE SEQUENCE [LARGE SCALE GENOMIC DNA]</scope>
    <source>
        <strain evidence="2">WP3 / JCM 13877</strain>
    </source>
</reference>
<name>B8CTN9_SHEPW</name>